<keyword evidence="4" id="KW-1185">Reference proteome</keyword>
<dbReference type="Proteomes" id="UP001345013">
    <property type="component" value="Unassembled WGS sequence"/>
</dbReference>
<dbReference type="InterPro" id="IPR008011">
    <property type="entry name" value="Complex1_LYR_dom"/>
</dbReference>
<dbReference type="Pfam" id="PF05347">
    <property type="entry name" value="Complex1_LYR"/>
    <property type="match status" value="1"/>
</dbReference>
<feature type="region of interest" description="Disordered" evidence="1">
    <location>
        <begin position="286"/>
        <end position="320"/>
    </location>
</feature>
<dbReference type="EMBL" id="JAVRRG010000032">
    <property type="protein sequence ID" value="KAK5094719.1"/>
    <property type="molecule type" value="Genomic_DNA"/>
</dbReference>
<sequence length="320" mass="36884">MRGTVNPRNSAAHKLACLSLFRALLRQSIRFADKNTSNTLLNLIRYRFHHDQRINSPSIICDALKRGRKTYTLLREAVEGSPTALAQLTSTLDRVAKHASELADLRTHQNSLRGPTAPSKMLKIAQFEGQRSKYWAEKIPNPIPVFDRPVPREQLPNPEKPRRVPVLANSQGIPFLRYKPGAQSPQLSRILRDLYMYDFKRWETNARLQNEIEHARLEDNWDRIVQSRTGYLDAPDVLYDDGIWETKSWVEDTQTAVKELQQSLNMTGSRRTDTTRRMWDIAQKEKQLAEQENAERKAARVAEREQEQEQGDKLASADSV</sequence>
<dbReference type="CDD" id="cd20273">
    <property type="entry name" value="Complex1_LYR_unchar"/>
    <property type="match status" value="1"/>
</dbReference>
<evidence type="ECO:0000256" key="1">
    <source>
        <dbReference type="SAM" id="MobiDB-lite"/>
    </source>
</evidence>
<feature type="domain" description="Complex 1 LYR protein" evidence="2">
    <location>
        <begin position="16"/>
        <end position="69"/>
    </location>
</feature>
<proteinExistence type="predicted"/>
<accession>A0ABR0KEX2</accession>
<name>A0ABR0KEX2_9EURO</name>
<feature type="compositionally biased region" description="Basic and acidic residues" evidence="1">
    <location>
        <begin position="286"/>
        <end position="312"/>
    </location>
</feature>
<reference evidence="3 4" key="1">
    <citation type="submission" date="2023-08" db="EMBL/GenBank/DDBJ databases">
        <title>Black Yeasts Isolated from many extreme environments.</title>
        <authorList>
            <person name="Coleine C."/>
            <person name="Stajich J.E."/>
            <person name="Selbmann L."/>
        </authorList>
    </citation>
    <scope>NUCLEOTIDE SEQUENCE [LARGE SCALE GENOMIC DNA]</scope>
    <source>
        <strain evidence="3 4">CCFEE 5885</strain>
    </source>
</reference>
<dbReference type="InterPro" id="IPR046896">
    <property type="entry name" value="Cup1-like_N"/>
</dbReference>
<gene>
    <name evidence="3" type="ORF">LTR24_003419</name>
</gene>
<comment type="caution">
    <text evidence="3">The sequence shown here is derived from an EMBL/GenBank/DDBJ whole genome shotgun (WGS) entry which is preliminary data.</text>
</comment>
<protein>
    <recommendedName>
        <fullName evidence="2">Complex 1 LYR protein domain-containing protein</fullName>
    </recommendedName>
</protein>
<evidence type="ECO:0000313" key="3">
    <source>
        <dbReference type="EMBL" id="KAK5094719.1"/>
    </source>
</evidence>
<evidence type="ECO:0000313" key="4">
    <source>
        <dbReference type="Proteomes" id="UP001345013"/>
    </source>
</evidence>
<evidence type="ECO:0000259" key="2">
    <source>
        <dbReference type="Pfam" id="PF05347"/>
    </source>
</evidence>
<organism evidence="3 4">
    <name type="scientific">Lithohypha guttulata</name>
    <dbReference type="NCBI Taxonomy" id="1690604"/>
    <lineage>
        <taxon>Eukaryota</taxon>
        <taxon>Fungi</taxon>
        <taxon>Dikarya</taxon>
        <taxon>Ascomycota</taxon>
        <taxon>Pezizomycotina</taxon>
        <taxon>Eurotiomycetes</taxon>
        <taxon>Chaetothyriomycetidae</taxon>
        <taxon>Chaetothyriales</taxon>
        <taxon>Trichomeriaceae</taxon>
        <taxon>Lithohypha</taxon>
    </lineage>
</organism>